<reference evidence="2" key="1">
    <citation type="submission" date="2014-11" db="EMBL/GenBank/DDBJ databases">
        <authorList>
            <person name="Amaro Gonzalez C."/>
        </authorList>
    </citation>
    <scope>NUCLEOTIDE SEQUENCE</scope>
</reference>
<organism evidence="2">
    <name type="scientific">Anguilla anguilla</name>
    <name type="common">European freshwater eel</name>
    <name type="synonym">Muraena anguilla</name>
    <dbReference type="NCBI Taxonomy" id="7936"/>
    <lineage>
        <taxon>Eukaryota</taxon>
        <taxon>Metazoa</taxon>
        <taxon>Chordata</taxon>
        <taxon>Craniata</taxon>
        <taxon>Vertebrata</taxon>
        <taxon>Euteleostomi</taxon>
        <taxon>Actinopterygii</taxon>
        <taxon>Neopterygii</taxon>
        <taxon>Teleostei</taxon>
        <taxon>Anguilliformes</taxon>
        <taxon>Anguillidae</taxon>
        <taxon>Anguilla</taxon>
    </lineage>
</organism>
<name>A0A0E9W1K6_ANGAN</name>
<evidence type="ECO:0000313" key="2">
    <source>
        <dbReference type="EMBL" id="JAH84249.1"/>
    </source>
</evidence>
<reference evidence="2" key="2">
    <citation type="journal article" date="2015" name="Fish Shellfish Immunol.">
        <title>Early steps in the European eel (Anguilla anguilla)-Vibrio vulnificus interaction in the gills: Role of the RtxA13 toxin.</title>
        <authorList>
            <person name="Callol A."/>
            <person name="Pajuelo D."/>
            <person name="Ebbesson L."/>
            <person name="Teles M."/>
            <person name="MacKenzie S."/>
            <person name="Amaro C."/>
        </authorList>
    </citation>
    <scope>NUCLEOTIDE SEQUENCE</scope>
</reference>
<protein>
    <submittedName>
        <fullName evidence="2">Uncharacterized protein</fullName>
    </submittedName>
</protein>
<dbReference type="AlphaFoldDB" id="A0A0E9W1K6"/>
<feature type="transmembrane region" description="Helical" evidence="1">
    <location>
        <begin position="20"/>
        <end position="45"/>
    </location>
</feature>
<sequence>MCFTRAVVAGGRKRFLLLDLLYLAFFFSDCNCLSFWLGSLISIIYNQMVWHFIPMFYLS</sequence>
<accession>A0A0E9W1K6</accession>
<keyword evidence="1" id="KW-0812">Transmembrane</keyword>
<keyword evidence="1" id="KW-1133">Transmembrane helix</keyword>
<dbReference type="EMBL" id="GBXM01024328">
    <property type="protein sequence ID" value="JAH84249.1"/>
    <property type="molecule type" value="Transcribed_RNA"/>
</dbReference>
<keyword evidence="1" id="KW-0472">Membrane</keyword>
<evidence type="ECO:0000256" key="1">
    <source>
        <dbReference type="SAM" id="Phobius"/>
    </source>
</evidence>
<proteinExistence type="predicted"/>